<evidence type="ECO:0000259" key="5">
    <source>
        <dbReference type="PROSITE" id="PS50987"/>
    </source>
</evidence>
<dbReference type="AlphaFoldDB" id="A0A540VZZ7"/>
<proteinExistence type="predicted"/>
<organism evidence="6 7">
    <name type="scientific">Kitasatospora acidiphila</name>
    <dbReference type="NCBI Taxonomy" id="2567942"/>
    <lineage>
        <taxon>Bacteria</taxon>
        <taxon>Bacillati</taxon>
        <taxon>Actinomycetota</taxon>
        <taxon>Actinomycetes</taxon>
        <taxon>Kitasatosporales</taxon>
        <taxon>Streptomycetaceae</taxon>
        <taxon>Kitasatospora</taxon>
    </lineage>
</organism>
<accession>A0A540VZZ7</accession>
<dbReference type="Gene3D" id="1.10.10.10">
    <property type="entry name" value="Winged helix-like DNA-binding domain superfamily/Winged helix DNA-binding domain"/>
    <property type="match status" value="1"/>
</dbReference>
<dbReference type="Proteomes" id="UP000319103">
    <property type="component" value="Unassembled WGS sequence"/>
</dbReference>
<evidence type="ECO:0000313" key="6">
    <source>
        <dbReference type="EMBL" id="TQF02345.1"/>
    </source>
</evidence>
<feature type="domain" description="HTH arsR-type" evidence="5">
    <location>
        <begin position="28"/>
        <end position="125"/>
    </location>
</feature>
<dbReference type="SMART" id="SM00418">
    <property type="entry name" value="HTH_ARSR"/>
    <property type="match status" value="1"/>
</dbReference>
<reference evidence="6 7" key="1">
    <citation type="submission" date="2019-06" db="EMBL/GenBank/DDBJ databases">
        <title>Description of Kitasatospora acidophila sp. nov. isolated from pine grove soil, and reclassification of Streptomyces novaecaesareae to Kitasatospora novaeceasareae comb. nov.</title>
        <authorList>
            <person name="Kim M.J."/>
        </authorList>
    </citation>
    <scope>NUCLEOTIDE SEQUENCE [LARGE SCALE GENOMIC DNA]</scope>
    <source>
        <strain evidence="6 7">MMS16-CNU292</strain>
    </source>
</reference>
<dbReference type="InterPro" id="IPR036388">
    <property type="entry name" value="WH-like_DNA-bd_sf"/>
</dbReference>
<name>A0A540VZZ7_9ACTN</name>
<evidence type="ECO:0000256" key="1">
    <source>
        <dbReference type="ARBA" id="ARBA00023015"/>
    </source>
</evidence>
<dbReference type="PANTHER" id="PTHR33154">
    <property type="entry name" value="TRANSCRIPTIONAL REGULATOR, ARSR FAMILY"/>
    <property type="match status" value="1"/>
</dbReference>
<gene>
    <name evidence="6" type="ORF">E6W39_08725</name>
</gene>
<keyword evidence="2" id="KW-0238">DNA-binding</keyword>
<dbReference type="PANTHER" id="PTHR33154:SF18">
    <property type="entry name" value="ARSENICAL RESISTANCE OPERON REPRESSOR"/>
    <property type="match status" value="1"/>
</dbReference>
<dbReference type="InterPro" id="IPR018334">
    <property type="entry name" value="ArsR_HTH"/>
</dbReference>
<evidence type="ECO:0000256" key="3">
    <source>
        <dbReference type="ARBA" id="ARBA00023163"/>
    </source>
</evidence>
<sequence length="144" mass="14923">MSKSELVVLGQDEGEAVPCCSPLVREPLGEADAGELARMFKALSDPVRLRLLSLIASHEGGEACVCDLTGPFDVSQPTISHHLKVLREAGLVGSERRGTWVYYWVLPAALASLSALLQAPGGQAPGGQAPGGQAPDGQAPVAAR</sequence>
<dbReference type="PRINTS" id="PR00778">
    <property type="entry name" value="HTHARSR"/>
</dbReference>
<keyword evidence="3" id="KW-0804">Transcription</keyword>
<dbReference type="SUPFAM" id="SSF46785">
    <property type="entry name" value="Winged helix' DNA-binding domain"/>
    <property type="match status" value="1"/>
</dbReference>
<evidence type="ECO:0000256" key="4">
    <source>
        <dbReference type="SAM" id="MobiDB-lite"/>
    </source>
</evidence>
<feature type="region of interest" description="Disordered" evidence="4">
    <location>
        <begin position="122"/>
        <end position="144"/>
    </location>
</feature>
<evidence type="ECO:0000256" key="2">
    <source>
        <dbReference type="ARBA" id="ARBA00023125"/>
    </source>
</evidence>
<dbReference type="EMBL" id="VIGB01000003">
    <property type="protein sequence ID" value="TQF02345.1"/>
    <property type="molecule type" value="Genomic_DNA"/>
</dbReference>
<dbReference type="Pfam" id="PF01022">
    <property type="entry name" value="HTH_5"/>
    <property type="match status" value="1"/>
</dbReference>
<dbReference type="GO" id="GO:0003677">
    <property type="term" value="F:DNA binding"/>
    <property type="evidence" value="ECO:0007669"/>
    <property type="project" value="UniProtKB-KW"/>
</dbReference>
<keyword evidence="7" id="KW-1185">Reference proteome</keyword>
<dbReference type="InterPro" id="IPR036390">
    <property type="entry name" value="WH_DNA-bd_sf"/>
</dbReference>
<protein>
    <submittedName>
        <fullName evidence="6">Helix-turn-helix transcriptional regulator</fullName>
    </submittedName>
</protein>
<keyword evidence="1" id="KW-0805">Transcription regulation</keyword>
<dbReference type="OrthoDB" id="9798835at2"/>
<dbReference type="InterPro" id="IPR051081">
    <property type="entry name" value="HTH_MetalResp_TranReg"/>
</dbReference>
<evidence type="ECO:0000313" key="7">
    <source>
        <dbReference type="Proteomes" id="UP000319103"/>
    </source>
</evidence>
<dbReference type="PROSITE" id="PS50987">
    <property type="entry name" value="HTH_ARSR_2"/>
    <property type="match status" value="1"/>
</dbReference>
<dbReference type="InterPro" id="IPR011991">
    <property type="entry name" value="ArsR-like_HTH"/>
</dbReference>
<dbReference type="FunFam" id="1.10.10.10:FF:000372">
    <property type="entry name" value="ArsR family transcriptional regulator"/>
    <property type="match status" value="1"/>
</dbReference>
<feature type="compositionally biased region" description="Low complexity" evidence="4">
    <location>
        <begin position="131"/>
        <end position="144"/>
    </location>
</feature>
<dbReference type="PROSITE" id="PS00846">
    <property type="entry name" value="HTH_ARSR_1"/>
    <property type="match status" value="1"/>
</dbReference>
<dbReference type="CDD" id="cd00090">
    <property type="entry name" value="HTH_ARSR"/>
    <property type="match status" value="1"/>
</dbReference>
<dbReference type="NCBIfam" id="NF033788">
    <property type="entry name" value="HTH_metalloreg"/>
    <property type="match status" value="1"/>
</dbReference>
<dbReference type="GO" id="GO:0003700">
    <property type="term" value="F:DNA-binding transcription factor activity"/>
    <property type="evidence" value="ECO:0007669"/>
    <property type="project" value="InterPro"/>
</dbReference>
<dbReference type="InterPro" id="IPR001845">
    <property type="entry name" value="HTH_ArsR_DNA-bd_dom"/>
</dbReference>
<comment type="caution">
    <text evidence="6">The sequence shown here is derived from an EMBL/GenBank/DDBJ whole genome shotgun (WGS) entry which is preliminary data.</text>
</comment>